<evidence type="ECO:0000313" key="2">
    <source>
        <dbReference type="EMBL" id="MFD0727496.1"/>
    </source>
</evidence>
<gene>
    <name evidence="2" type="ORF">ACFQ0E_18025</name>
</gene>
<name>A0ABW2YGD1_9GAMM</name>
<organism evidence="2 3">
    <name type="scientific">Lysobacter brunescens</name>
    <dbReference type="NCBI Taxonomy" id="262323"/>
    <lineage>
        <taxon>Bacteria</taxon>
        <taxon>Pseudomonadati</taxon>
        <taxon>Pseudomonadota</taxon>
        <taxon>Gammaproteobacteria</taxon>
        <taxon>Lysobacterales</taxon>
        <taxon>Lysobacteraceae</taxon>
        <taxon>Lysobacter</taxon>
    </lineage>
</organism>
<protein>
    <submittedName>
        <fullName evidence="2">Uncharacterized protein</fullName>
    </submittedName>
</protein>
<accession>A0ABW2YGD1</accession>
<dbReference type="RefSeq" id="WP_386826210.1">
    <property type="nucleotide sequence ID" value="NZ_JBHTIF010000005.1"/>
</dbReference>
<feature type="signal peptide" evidence="1">
    <location>
        <begin position="1"/>
        <end position="26"/>
    </location>
</feature>
<feature type="chain" id="PRO_5046086472" evidence="1">
    <location>
        <begin position="27"/>
        <end position="82"/>
    </location>
</feature>
<evidence type="ECO:0000256" key="1">
    <source>
        <dbReference type="SAM" id="SignalP"/>
    </source>
</evidence>
<sequence>MKHGFIAGMFAVCMALGISAAPVAHAQSNELPTCDENSLWSVAETLQIDALGTLRLTYLCTPDGWMLVGVSYCSITGNCSSD</sequence>
<keyword evidence="3" id="KW-1185">Reference proteome</keyword>
<proteinExistence type="predicted"/>
<dbReference type="Proteomes" id="UP001597110">
    <property type="component" value="Unassembled WGS sequence"/>
</dbReference>
<comment type="caution">
    <text evidence="2">The sequence shown here is derived from an EMBL/GenBank/DDBJ whole genome shotgun (WGS) entry which is preliminary data.</text>
</comment>
<evidence type="ECO:0000313" key="3">
    <source>
        <dbReference type="Proteomes" id="UP001597110"/>
    </source>
</evidence>
<keyword evidence="1" id="KW-0732">Signal</keyword>
<dbReference type="EMBL" id="JBHTIF010000005">
    <property type="protein sequence ID" value="MFD0727496.1"/>
    <property type="molecule type" value="Genomic_DNA"/>
</dbReference>
<reference evidence="3" key="1">
    <citation type="journal article" date="2019" name="Int. J. Syst. Evol. Microbiol.">
        <title>The Global Catalogue of Microorganisms (GCM) 10K type strain sequencing project: providing services to taxonomists for standard genome sequencing and annotation.</title>
        <authorList>
            <consortium name="The Broad Institute Genomics Platform"/>
            <consortium name="The Broad Institute Genome Sequencing Center for Infectious Disease"/>
            <person name="Wu L."/>
            <person name="Ma J."/>
        </authorList>
    </citation>
    <scope>NUCLEOTIDE SEQUENCE [LARGE SCALE GENOMIC DNA]</scope>
    <source>
        <strain evidence="3">CCUG 55585</strain>
    </source>
</reference>